<dbReference type="PANTHER" id="PTHR31808:SF4">
    <property type="entry name" value="LIGASE, PUTATIVE (DUF760)-RELATED"/>
    <property type="match status" value="1"/>
</dbReference>
<dbReference type="InterPro" id="IPR038925">
    <property type="entry name" value="At3g17800-like"/>
</dbReference>
<protein>
    <submittedName>
        <fullName evidence="1">Uncharacterized protein</fullName>
    </submittedName>
</protein>
<dbReference type="AlphaFoldDB" id="A0A7S0WMP2"/>
<gene>
    <name evidence="1" type="ORF">POBO1169_LOCUS11943</name>
</gene>
<dbReference type="Pfam" id="PF05542">
    <property type="entry name" value="DUF760"/>
    <property type="match status" value="1"/>
</dbReference>
<evidence type="ECO:0000313" key="1">
    <source>
        <dbReference type="EMBL" id="CAD8673784.1"/>
    </source>
</evidence>
<proteinExistence type="predicted"/>
<accession>A0A7S0WMP2</accession>
<dbReference type="EMBL" id="HBFA01023461">
    <property type="protein sequence ID" value="CAD8673784.1"/>
    <property type="molecule type" value="Transcribed_RNA"/>
</dbReference>
<organism evidence="1">
    <name type="scientific">Pyramimonas obovata</name>
    <dbReference type="NCBI Taxonomy" id="1411642"/>
    <lineage>
        <taxon>Eukaryota</taxon>
        <taxon>Viridiplantae</taxon>
        <taxon>Chlorophyta</taxon>
        <taxon>Pyramimonadophyceae</taxon>
        <taxon>Pyramimonadales</taxon>
        <taxon>Pyramimonadaceae</taxon>
        <taxon>Pyramimonas</taxon>
        <taxon>Pyramimonas incertae sedis</taxon>
    </lineage>
</organism>
<reference evidence="1" key="1">
    <citation type="submission" date="2021-01" db="EMBL/GenBank/DDBJ databases">
        <authorList>
            <person name="Corre E."/>
            <person name="Pelletier E."/>
            <person name="Niang G."/>
            <person name="Scheremetjew M."/>
            <person name="Finn R."/>
            <person name="Kale V."/>
            <person name="Holt S."/>
            <person name="Cochrane G."/>
            <person name="Meng A."/>
            <person name="Brown T."/>
            <person name="Cohen L."/>
        </authorList>
    </citation>
    <scope>NUCLEOTIDE SEQUENCE</scope>
    <source>
        <strain evidence="1">CCMP722</strain>
    </source>
</reference>
<sequence length="451" mass="49903">MFGTSAMSSVSTFALPGVTAHNKRDPSAPQSRYRPSWPLKGYLEWKRGRKDVRCLGREGFMRGAVDFRAVGMGGEGTVSRKSVAERRKLRERCVRTYAKDKDNSLAPLKPESPTGEFLNYIIESEPQLFASAMDKQLEQLSEEKDNDASPAEGTAEMVLYQRINEVKVAQRKRALEDLMYASILHKFVNIGVDLLPSLDGVSHIENANYKALTEGVHSVEALELVKQHLSTMLGDAPAAYSNVMIKISKLQAAQVYAASVMFGYFLRRADKRFQLERALGTLPKSPEDTLKSLEAMFNSAGEETEVINPDYPSVDEAAGGMPSLSLKQYVEAFSQETLAETARIVSSEGVTLVERHTGALFGSIDGLQTEMQAALEEEGPAENPQQLMERIQHAVMDDKVATLTLTYSTQRRIILEAVAFGSFLRDVETHVDTEYALLTPAPTMKPPPMLQ</sequence>
<dbReference type="InterPro" id="IPR008479">
    <property type="entry name" value="DUF760"/>
</dbReference>
<dbReference type="PANTHER" id="PTHR31808">
    <property type="entry name" value="EXPRESSED PROTEIN"/>
    <property type="match status" value="1"/>
</dbReference>
<name>A0A7S0WMP2_9CHLO</name>